<evidence type="ECO:0000313" key="4">
    <source>
        <dbReference type="Proteomes" id="UP000192360"/>
    </source>
</evidence>
<dbReference type="PANTHER" id="PTHR10900:SF77">
    <property type="entry name" value="FI19380P1"/>
    <property type="match status" value="1"/>
</dbReference>
<dbReference type="PANTHER" id="PTHR10900">
    <property type="entry name" value="PERIOSTIN-RELATED"/>
    <property type="match status" value="1"/>
</dbReference>
<dbReference type="Gene3D" id="2.30.180.10">
    <property type="entry name" value="FAS1 domain"/>
    <property type="match status" value="4"/>
</dbReference>
<dbReference type="STRING" id="504486.SAMN05660703_2924"/>
<dbReference type="EMBL" id="FWXO01000006">
    <property type="protein sequence ID" value="SMC83634.1"/>
    <property type="molecule type" value="Genomic_DNA"/>
</dbReference>
<name>A0A1W2CF81_9FLAO</name>
<keyword evidence="4" id="KW-1185">Reference proteome</keyword>
<reference evidence="3 4" key="1">
    <citation type="submission" date="2017-04" db="EMBL/GenBank/DDBJ databases">
        <authorList>
            <person name="Afonso C.L."/>
            <person name="Miller P.J."/>
            <person name="Scott M.A."/>
            <person name="Spackman E."/>
            <person name="Goraichik I."/>
            <person name="Dimitrov K.M."/>
            <person name="Suarez D.L."/>
            <person name="Swayne D.E."/>
        </authorList>
    </citation>
    <scope>NUCLEOTIDE SEQUENCE [LARGE SCALE GENOMIC DNA]</scope>
    <source>
        <strain evidence="3 4">DSM 21164</strain>
    </source>
</reference>
<organism evidence="3 4">
    <name type="scientific">Cellulophaga tyrosinoxydans</name>
    <dbReference type="NCBI Taxonomy" id="504486"/>
    <lineage>
        <taxon>Bacteria</taxon>
        <taxon>Pseudomonadati</taxon>
        <taxon>Bacteroidota</taxon>
        <taxon>Flavobacteriia</taxon>
        <taxon>Flavobacteriales</taxon>
        <taxon>Flavobacteriaceae</taxon>
        <taxon>Cellulophaga</taxon>
    </lineage>
</organism>
<dbReference type="Proteomes" id="UP000192360">
    <property type="component" value="Unassembled WGS sequence"/>
</dbReference>
<feature type="signal peptide" evidence="1">
    <location>
        <begin position="1"/>
        <end position="22"/>
    </location>
</feature>
<dbReference type="OrthoDB" id="9800666at2"/>
<dbReference type="SUPFAM" id="SSF82153">
    <property type="entry name" value="FAS1 domain"/>
    <property type="match status" value="4"/>
</dbReference>
<dbReference type="PROSITE" id="PS51257">
    <property type="entry name" value="PROKAR_LIPOPROTEIN"/>
    <property type="match status" value="1"/>
</dbReference>
<dbReference type="PROSITE" id="PS50213">
    <property type="entry name" value="FAS1"/>
    <property type="match status" value="4"/>
</dbReference>
<dbReference type="InterPro" id="IPR050904">
    <property type="entry name" value="Adhesion/Biosynth-related"/>
</dbReference>
<sequence>MKKLVKIKSVFLSILFLSFAISCDKDDDKMPEMSQNIVQTAQATDALSSLVAALLKADEGTSANLVGTLSGNGPFTVFAPTNDAFTNLLASLEGYDSLDDFNTPEKKELLATILTYHVVAGAAVKSTDLSNGQEVTTVQGEKLTISLTGGNVFVQDVTEADAKVVIADVEASNGVVHVVDKVLIPEAALTQLEEIAAAERSLVDVVVSTDALSILEAAVIKADLAATLSGAGPFTVFAPTNDAFVALLNALGDDYNSLDDFDTEAEINLLRNILLYHVIPANVLAADLAAGNVGTALTDNSIEVIASGNTFVIGDASTTNANITGTDILASNGVAHTIDKVLLPQEAIDFVTALNNGTLVNIVVNTDPLSILEAAVIKTGLVDTLNGAGPFTVFAPTNDAFVALLNALGDDYNSLDDFNTTAEIDLLRNILLYHVIPANVFAADLAAGNVGTALADNSIEVIASGNTFVIGDASSTNANITGTDILATNGVAHTIDKVLLPQEAIDFVTALNNGTLVNIVVNTDALSILEAAVIKAGLVDTLNGAGPFTVFAPTNDAFVAFLNFLGGDFPTLGLDAFNTTAEIDALRNILLYHVITSEVKAGDLSAGSVATAFAQNSITIVASGNTFVVRDTTTGNTDAGITGTDILATNGVAHTINQVLVPASVLSALGH</sequence>
<dbReference type="SMART" id="SM00554">
    <property type="entry name" value="FAS1"/>
    <property type="match status" value="4"/>
</dbReference>
<dbReference type="RefSeq" id="WP_084062757.1">
    <property type="nucleotide sequence ID" value="NZ_FWXO01000006.1"/>
</dbReference>
<feature type="chain" id="PRO_5013320597" evidence="1">
    <location>
        <begin position="23"/>
        <end position="671"/>
    </location>
</feature>
<keyword evidence="1" id="KW-0732">Signal</keyword>
<dbReference type="Pfam" id="PF02469">
    <property type="entry name" value="Fasciclin"/>
    <property type="match status" value="4"/>
</dbReference>
<dbReference type="GO" id="GO:0005615">
    <property type="term" value="C:extracellular space"/>
    <property type="evidence" value="ECO:0007669"/>
    <property type="project" value="TreeGrafter"/>
</dbReference>
<feature type="domain" description="FAS1" evidence="2">
    <location>
        <begin position="513"/>
        <end position="660"/>
    </location>
</feature>
<gene>
    <name evidence="3" type="ORF">SAMN05660703_2924</name>
</gene>
<evidence type="ECO:0000313" key="3">
    <source>
        <dbReference type="EMBL" id="SMC83634.1"/>
    </source>
</evidence>
<accession>A0A1W2CF81</accession>
<proteinExistence type="predicted"/>
<feature type="domain" description="FAS1" evidence="2">
    <location>
        <begin position="34"/>
        <end position="183"/>
    </location>
</feature>
<evidence type="ECO:0000259" key="2">
    <source>
        <dbReference type="PROSITE" id="PS50213"/>
    </source>
</evidence>
<protein>
    <submittedName>
        <fullName evidence="3">Uncaracterized surface protein containing fasciclin (FAS1) repeats</fullName>
    </submittedName>
</protein>
<feature type="domain" description="FAS1" evidence="2">
    <location>
        <begin position="356"/>
        <end position="499"/>
    </location>
</feature>
<dbReference type="AlphaFoldDB" id="A0A1W2CF81"/>
<dbReference type="InterPro" id="IPR036378">
    <property type="entry name" value="FAS1_dom_sf"/>
</dbReference>
<dbReference type="FunFam" id="2.30.180.10:FF:000032">
    <property type="entry name" value="Fasciclin domain-containing protein, putative"/>
    <property type="match status" value="3"/>
</dbReference>
<dbReference type="InterPro" id="IPR000782">
    <property type="entry name" value="FAS1_domain"/>
</dbReference>
<evidence type="ECO:0000256" key="1">
    <source>
        <dbReference type="SAM" id="SignalP"/>
    </source>
</evidence>
<feature type="domain" description="FAS1" evidence="2">
    <location>
        <begin position="199"/>
        <end position="342"/>
    </location>
</feature>